<evidence type="ECO:0000313" key="4">
    <source>
        <dbReference type="Proteomes" id="UP000438914"/>
    </source>
</evidence>
<gene>
    <name evidence="3" type="ORF">FYJ73_09440</name>
</gene>
<feature type="domain" description="DUF4923" evidence="2">
    <location>
        <begin position="43"/>
        <end position="214"/>
    </location>
</feature>
<feature type="signal peptide" evidence="1">
    <location>
        <begin position="1"/>
        <end position="24"/>
    </location>
</feature>
<dbReference type="AlphaFoldDB" id="A0A7K0KG29"/>
<organism evidence="3 4">
    <name type="scientific">Hallella mizrahii</name>
    <dbReference type="NCBI Taxonomy" id="2606637"/>
    <lineage>
        <taxon>Bacteria</taxon>
        <taxon>Pseudomonadati</taxon>
        <taxon>Bacteroidota</taxon>
        <taxon>Bacteroidia</taxon>
        <taxon>Bacteroidales</taxon>
        <taxon>Prevotellaceae</taxon>
        <taxon>Hallella</taxon>
    </lineage>
</organism>
<dbReference type="Pfam" id="PF16270">
    <property type="entry name" value="DUF4923"/>
    <property type="match status" value="1"/>
</dbReference>
<proteinExistence type="predicted"/>
<dbReference type="Proteomes" id="UP000438914">
    <property type="component" value="Unassembled WGS sequence"/>
</dbReference>
<feature type="chain" id="PRO_5029868610" evidence="1">
    <location>
        <begin position="25"/>
        <end position="214"/>
    </location>
</feature>
<dbReference type="EMBL" id="VUNG01000023">
    <property type="protein sequence ID" value="MST84887.1"/>
    <property type="molecule type" value="Genomic_DNA"/>
</dbReference>
<protein>
    <submittedName>
        <fullName evidence="3">DUF4923 family protein</fullName>
    </submittedName>
</protein>
<keyword evidence="4" id="KW-1185">Reference proteome</keyword>
<comment type="caution">
    <text evidence="3">The sequence shown here is derived from an EMBL/GenBank/DDBJ whole genome shotgun (WGS) entry which is preliminary data.</text>
</comment>
<dbReference type="InterPro" id="IPR032575">
    <property type="entry name" value="DUF4923"/>
</dbReference>
<reference evidence="3 4" key="1">
    <citation type="submission" date="2019-08" db="EMBL/GenBank/DDBJ databases">
        <title>In-depth cultivation of the pig gut microbiome towards novel bacterial diversity and tailored functional studies.</title>
        <authorList>
            <person name="Wylensek D."/>
            <person name="Hitch T.C.A."/>
            <person name="Clavel T."/>
        </authorList>
    </citation>
    <scope>NUCLEOTIDE SEQUENCE [LARGE SCALE GENOMIC DNA]</scope>
    <source>
        <strain evidence="3 4">LKV-178-WT-2A</strain>
    </source>
</reference>
<name>A0A7K0KG29_9BACT</name>
<evidence type="ECO:0000259" key="2">
    <source>
        <dbReference type="Pfam" id="PF16270"/>
    </source>
</evidence>
<keyword evidence="1" id="KW-0732">Signal</keyword>
<sequence>MKKMSLLVAGAACLLTTSCGTVGAGSASSNTGTDVLNGVIGVLNNANTIGDVISSVIGSNKLTKSQLYGTWKYNGPGCAFTSNSALAKAGGEVVASQIKSKLKEDYSKVGFTAKNTQITFNKDNTFTAYVDGKKFSGNYTYDESTNALKLTGLLLSLNGYATRNSQGVAILFESKKLLTLIQTMSAMSGNTTLSSIGEISKNYNGVRLGFDMAK</sequence>
<evidence type="ECO:0000256" key="1">
    <source>
        <dbReference type="SAM" id="SignalP"/>
    </source>
</evidence>
<evidence type="ECO:0000313" key="3">
    <source>
        <dbReference type="EMBL" id="MST84887.1"/>
    </source>
</evidence>
<dbReference type="PROSITE" id="PS51257">
    <property type="entry name" value="PROKAR_LIPOPROTEIN"/>
    <property type="match status" value="1"/>
</dbReference>
<accession>A0A7K0KG29</accession>